<dbReference type="EMBL" id="CP015839">
    <property type="protein sequence ID" value="ANG61768.1"/>
    <property type="molecule type" value="Genomic_DNA"/>
</dbReference>
<proteinExistence type="predicted"/>
<protein>
    <recommendedName>
        <fullName evidence="2">Flagellar hook-length control protein-like C-terminal domain-containing protein</fullName>
    </recommendedName>
</protein>
<keyword evidence="4" id="KW-1185">Reference proteome</keyword>
<feature type="domain" description="Flagellar hook-length control protein-like C-terminal" evidence="2">
    <location>
        <begin position="308"/>
        <end position="384"/>
    </location>
</feature>
<dbReference type="RefSeq" id="WP_067378591.1">
    <property type="nucleotide sequence ID" value="NZ_CP015839.1"/>
</dbReference>
<dbReference type="Pfam" id="PF02120">
    <property type="entry name" value="Flg_hook"/>
    <property type="match status" value="1"/>
</dbReference>
<evidence type="ECO:0000313" key="4">
    <source>
        <dbReference type="Proteomes" id="UP000078070"/>
    </source>
</evidence>
<feature type="region of interest" description="Disordered" evidence="1">
    <location>
        <begin position="198"/>
        <end position="220"/>
    </location>
</feature>
<evidence type="ECO:0000259" key="2">
    <source>
        <dbReference type="Pfam" id="PF02120"/>
    </source>
</evidence>
<dbReference type="Gene3D" id="3.30.750.140">
    <property type="match status" value="1"/>
</dbReference>
<reference evidence="3 4" key="2">
    <citation type="journal article" date="2018" name="Int. J. Syst. Evol. Microbiol.">
        <title>Marinobacterium aestuarii sp. nov., a benzene-degrading marine bacterium isolated from estuary sediment.</title>
        <authorList>
            <person name="Bae S.S."/>
            <person name="Jung J."/>
            <person name="Chung D."/>
            <person name="Baek K."/>
        </authorList>
    </citation>
    <scope>NUCLEOTIDE SEQUENCE [LARGE SCALE GENOMIC DNA]</scope>
    <source>
        <strain evidence="3 4">ST58-10</strain>
    </source>
</reference>
<feature type="compositionally biased region" description="Polar residues" evidence="1">
    <location>
        <begin position="199"/>
        <end position="220"/>
    </location>
</feature>
<reference evidence="4" key="1">
    <citation type="submission" date="2016-05" db="EMBL/GenBank/DDBJ databases">
        <authorList>
            <person name="Baek K."/>
            <person name="Yang S.-J."/>
        </authorList>
    </citation>
    <scope>NUCLEOTIDE SEQUENCE [LARGE SCALE GENOMIC DNA]</scope>
    <source>
        <strain evidence="4">ST58-10</strain>
    </source>
</reference>
<dbReference type="KEGG" id="mars:A8C75_04265"/>
<feature type="region of interest" description="Disordered" evidence="1">
    <location>
        <begin position="89"/>
        <end position="113"/>
    </location>
</feature>
<gene>
    <name evidence="3" type="ORF">A8C75_04265</name>
</gene>
<sequence>MIPTLGPNLLQTQPSVEPTLARLLPAGGQLAATVLQASTDASGIRLQLQLQRAGQLLELNTQRALAAGTAVVLSRNSAGQLQLSLTAETPARPPATPSSQPSSQPAPPATATATATATLDSLLRTSLPRQQRFGDVLNQLLQQAQPGTAAATQAARQLSPVVQSLLQIFGITPGLRDSGLAVRRNIEKGGFFTEANLGRTATQPSGTKSTAPGNTGSATTDLKAQMGQLQQLADALPPQARKQMHKLLGDLLARITSSQLNSASQNKDLPDGTSERHLALDLPVRLGERMENVELRLKRYRARRGEDPASSHWLVRLHFDLQALGPLEAELRLRDDSRMSARFWTPEPETARLIEQRLPEFARNLGRQGIELDDLGCHQGTAPRGETGIRRQLINLKT</sequence>
<evidence type="ECO:0000256" key="1">
    <source>
        <dbReference type="SAM" id="MobiDB-lite"/>
    </source>
</evidence>
<dbReference type="OrthoDB" id="6114321at2"/>
<organism evidence="3 4">
    <name type="scientific">Marinobacterium aestuarii</name>
    <dbReference type="NCBI Taxonomy" id="1821621"/>
    <lineage>
        <taxon>Bacteria</taxon>
        <taxon>Pseudomonadati</taxon>
        <taxon>Pseudomonadota</taxon>
        <taxon>Gammaproteobacteria</taxon>
        <taxon>Oceanospirillales</taxon>
        <taxon>Oceanospirillaceae</taxon>
        <taxon>Marinobacterium</taxon>
    </lineage>
</organism>
<dbReference type="AlphaFoldDB" id="A0A1A9EVS3"/>
<dbReference type="Proteomes" id="UP000078070">
    <property type="component" value="Chromosome"/>
</dbReference>
<evidence type="ECO:0000313" key="3">
    <source>
        <dbReference type="EMBL" id="ANG61768.1"/>
    </source>
</evidence>
<dbReference type="InterPro" id="IPR038610">
    <property type="entry name" value="FliK-like_C_sf"/>
</dbReference>
<dbReference type="InterPro" id="IPR021136">
    <property type="entry name" value="Flagellar_hook_control-like_C"/>
</dbReference>
<accession>A0A1A9EVS3</accession>
<name>A0A1A9EVS3_9GAMM</name>
<dbReference type="STRING" id="1821621.A8C75_04265"/>
<feature type="compositionally biased region" description="Low complexity" evidence="1">
    <location>
        <begin position="97"/>
        <end position="113"/>
    </location>
</feature>